<keyword evidence="2" id="KW-0488">Methylation</keyword>
<organism evidence="7 8">
    <name type="scientific">Candidatus Sungbacteria bacterium RIFCSPLOWO2_01_FULL_60_25</name>
    <dbReference type="NCBI Taxonomy" id="1802281"/>
    <lineage>
        <taxon>Bacteria</taxon>
        <taxon>Candidatus Sungiibacteriota</taxon>
    </lineage>
</organism>
<comment type="caution">
    <text evidence="7">The sequence shown here is derived from an EMBL/GenBank/DDBJ whole genome shotgun (WGS) entry which is preliminary data.</text>
</comment>
<dbReference type="GO" id="GO:0015627">
    <property type="term" value="C:type II protein secretion system complex"/>
    <property type="evidence" value="ECO:0007669"/>
    <property type="project" value="InterPro"/>
</dbReference>
<keyword evidence="3 6" id="KW-0812">Transmembrane</keyword>
<evidence type="ECO:0000313" key="7">
    <source>
        <dbReference type="EMBL" id="OHA09746.1"/>
    </source>
</evidence>
<evidence type="ECO:0000256" key="4">
    <source>
        <dbReference type="ARBA" id="ARBA00022989"/>
    </source>
</evidence>
<evidence type="ECO:0000256" key="3">
    <source>
        <dbReference type="ARBA" id="ARBA00022692"/>
    </source>
</evidence>
<dbReference type="InterPro" id="IPR000983">
    <property type="entry name" value="Bac_GSPG_pilin"/>
</dbReference>
<keyword evidence="5 6" id="KW-0472">Membrane</keyword>
<accession>A0A1G2LDP6</accession>
<comment type="subcellular location">
    <subcellularLocation>
        <location evidence="1">Membrane</location>
        <topology evidence="1">Single-pass membrane protein</topology>
    </subcellularLocation>
</comment>
<dbReference type="InterPro" id="IPR045584">
    <property type="entry name" value="Pilin-like"/>
</dbReference>
<dbReference type="GO" id="GO:0016020">
    <property type="term" value="C:membrane"/>
    <property type="evidence" value="ECO:0007669"/>
    <property type="project" value="UniProtKB-SubCell"/>
</dbReference>
<dbReference type="AlphaFoldDB" id="A0A1G2LDP6"/>
<reference evidence="7 8" key="1">
    <citation type="journal article" date="2016" name="Nat. Commun.">
        <title>Thousands of microbial genomes shed light on interconnected biogeochemical processes in an aquifer system.</title>
        <authorList>
            <person name="Anantharaman K."/>
            <person name="Brown C.T."/>
            <person name="Hug L.A."/>
            <person name="Sharon I."/>
            <person name="Castelle C.J."/>
            <person name="Probst A.J."/>
            <person name="Thomas B.C."/>
            <person name="Singh A."/>
            <person name="Wilkins M.J."/>
            <person name="Karaoz U."/>
            <person name="Brodie E.L."/>
            <person name="Williams K.H."/>
            <person name="Hubbard S.S."/>
            <person name="Banfield J.F."/>
        </authorList>
    </citation>
    <scope>NUCLEOTIDE SEQUENCE [LARGE SCALE GENOMIC DNA]</scope>
</reference>
<dbReference type="InterPro" id="IPR012902">
    <property type="entry name" value="N_methyl_site"/>
</dbReference>
<evidence type="ECO:0000256" key="6">
    <source>
        <dbReference type="SAM" id="Phobius"/>
    </source>
</evidence>
<dbReference type="Pfam" id="PF07963">
    <property type="entry name" value="N_methyl"/>
    <property type="match status" value="1"/>
</dbReference>
<proteinExistence type="predicted"/>
<dbReference type="PANTHER" id="PTHR30093">
    <property type="entry name" value="GENERAL SECRETION PATHWAY PROTEIN G"/>
    <property type="match status" value="1"/>
</dbReference>
<name>A0A1G2LDP6_9BACT</name>
<dbReference type="STRING" id="1802281.A3A44_02070"/>
<dbReference type="PRINTS" id="PR00813">
    <property type="entry name" value="BCTERIALGSPG"/>
</dbReference>
<sequence length="195" mass="21419">MKRLLQRHSRSTRSLRGPESRSGFTLIELLVVIAVIGLLGSIVLASLNSARAKSRDAKRRSDLNQLRTALDLYYSNHGSYPFLSPPETPTWLGVTSMHNSEYVELSGPKGWIPNLAPEAIPILPKDPRDLGIDSGYLYLSLDGKDYKLIAFQTTESICPIPPSDGMYDPTRNPGTAWGPRVPCTFAVYTSGAAGW</sequence>
<dbReference type="GO" id="GO:0015628">
    <property type="term" value="P:protein secretion by the type II secretion system"/>
    <property type="evidence" value="ECO:0007669"/>
    <property type="project" value="InterPro"/>
</dbReference>
<dbReference type="PANTHER" id="PTHR30093:SF44">
    <property type="entry name" value="TYPE II SECRETION SYSTEM CORE PROTEIN G"/>
    <property type="match status" value="1"/>
</dbReference>
<evidence type="ECO:0000256" key="5">
    <source>
        <dbReference type="ARBA" id="ARBA00023136"/>
    </source>
</evidence>
<dbReference type="EMBL" id="MHQT01000014">
    <property type="protein sequence ID" value="OHA09746.1"/>
    <property type="molecule type" value="Genomic_DNA"/>
</dbReference>
<feature type="transmembrane region" description="Helical" evidence="6">
    <location>
        <begin position="21"/>
        <end position="47"/>
    </location>
</feature>
<evidence type="ECO:0000256" key="2">
    <source>
        <dbReference type="ARBA" id="ARBA00022481"/>
    </source>
</evidence>
<evidence type="ECO:0008006" key="9">
    <source>
        <dbReference type="Google" id="ProtNLM"/>
    </source>
</evidence>
<dbReference type="SUPFAM" id="SSF54523">
    <property type="entry name" value="Pili subunits"/>
    <property type="match status" value="1"/>
</dbReference>
<gene>
    <name evidence="7" type="ORF">A3A44_02070</name>
</gene>
<dbReference type="Gene3D" id="3.30.700.10">
    <property type="entry name" value="Glycoprotein, Type 4 Pilin"/>
    <property type="match status" value="1"/>
</dbReference>
<evidence type="ECO:0000313" key="8">
    <source>
        <dbReference type="Proteomes" id="UP000178977"/>
    </source>
</evidence>
<dbReference type="NCBIfam" id="TIGR02532">
    <property type="entry name" value="IV_pilin_GFxxxE"/>
    <property type="match status" value="1"/>
</dbReference>
<dbReference type="Proteomes" id="UP000178977">
    <property type="component" value="Unassembled WGS sequence"/>
</dbReference>
<evidence type="ECO:0000256" key="1">
    <source>
        <dbReference type="ARBA" id="ARBA00004167"/>
    </source>
</evidence>
<dbReference type="PROSITE" id="PS00409">
    <property type="entry name" value="PROKAR_NTER_METHYL"/>
    <property type="match status" value="1"/>
</dbReference>
<keyword evidence="4 6" id="KW-1133">Transmembrane helix</keyword>
<protein>
    <recommendedName>
        <fullName evidence="9">Type II secretion system protein GspG C-terminal domain-containing protein</fullName>
    </recommendedName>
</protein>